<name>A0ABR4TIR6_9PROT</name>
<comment type="caution">
    <text evidence="1">The sequence shown here is derived from an EMBL/GenBank/DDBJ whole genome shotgun (WGS) entry which is preliminary data.</text>
</comment>
<dbReference type="EMBL" id="AUNC01000058">
    <property type="protein sequence ID" value="KEO51654.1"/>
    <property type="molecule type" value="Genomic_DNA"/>
</dbReference>
<accession>A0ABR4TIR6</accession>
<gene>
    <name evidence="1" type="ORF">SMB34_21795</name>
</gene>
<evidence type="ECO:0000313" key="2">
    <source>
        <dbReference type="Proteomes" id="UP000027463"/>
    </source>
</evidence>
<protein>
    <submittedName>
        <fullName evidence="1">Uncharacterized protein</fullName>
    </submittedName>
</protein>
<reference evidence="1 2" key="1">
    <citation type="submission" date="2013-07" db="EMBL/GenBank/DDBJ databases">
        <title>Thalassospira permensis NBRC 106175 Genome Sequencing.</title>
        <authorList>
            <person name="Lai Q."/>
            <person name="Shao Z."/>
        </authorList>
    </citation>
    <scope>NUCLEOTIDE SEQUENCE [LARGE SCALE GENOMIC DNA]</scope>
    <source>
        <strain evidence="1 2">NBRC 106175</strain>
    </source>
</reference>
<dbReference type="Proteomes" id="UP000027463">
    <property type="component" value="Unassembled WGS sequence"/>
</dbReference>
<organism evidence="1 2">
    <name type="scientific">Thalassospira permensis NBRC 106175</name>
    <dbReference type="NCBI Taxonomy" id="1353532"/>
    <lineage>
        <taxon>Bacteria</taxon>
        <taxon>Pseudomonadati</taxon>
        <taxon>Pseudomonadota</taxon>
        <taxon>Alphaproteobacteria</taxon>
        <taxon>Rhodospirillales</taxon>
        <taxon>Thalassospiraceae</taxon>
        <taxon>Thalassospira</taxon>
    </lineage>
</organism>
<evidence type="ECO:0000313" key="1">
    <source>
        <dbReference type="EMBL" id="KEO51654.1"/>
    </source>
</evidence>
<sequence length="38" mass="4369">MKKDGFRIIFSQKGLAGSKLFYYTPATRFERSANRDPA</sequence>
<keyword evidence="2" id="KW-1185">Reference proteome</keyword>
<proteinExistence type="predicted"/>